<evidence type="ECO:0000256" key="2">
    <source>
        <dbReference type="ARBA" id="ARBA00022679"/>
    </source>
</evidence>
<dbReference type="InterPro" id="IPR002773">
    <property type="entry name" value="Deoxyhypusine_synthase"/>
</dbReference>
<protein>
    <submittedName>
        <fullName evidence="3">Deoxyhypusine synthase</fullName>
        <ecNumber evidence="3">2.5.1.46</ecNumber>
    </submittedName>
</protein>
<sequence>MEVRPIKIKEGMKISELIESFSFSAFNARRLGESAKLWRRMIEEKAFIFLTLAGAMIPAGMREIVKDLLEKEFVNSLVLTGANLVHEICEALGFKHELGDANASDVELAENDVNRIYDVFISTSSFMAVEELLATLFKDLEGSRSSRELVWLIGSKLENSFLRTAFDKKIPVFCPTFHDSIAGLHLALYGKKVVLDYKKDISEILDLCSQKRKMGIVIVGGGVPKNFALQAMLLSNGFDYAIQITTDSPQFGGLSGATLEEAKSWCKLKKDAKTVTVYCDATIALPLICSYLVDNKL</sequence>
<dbReference type="AlphaFoldDB" id="A0A7J3LZP0"/>
<accession>A0A7J3LZP0</accession>
<dbReference type="InterPro" id="IPR029035">
    <property type="entry name" value="DHS-like_NAD/FAD-binding_dom"/>
</dbReference>
<dbReference type="EMBL" id="DSYZ01000013">
    <property type="protein sequence ID" value="HGT82187.1"/>
    <property type="molecule type" value="Genomic_DNA"/>
</dbReference>
<proteinExistence type="inferred from homology"/>
<dbReference type="PANTHER" id="PTHR11703">
    <property type="entry name" value="DEOXYHYPUSINE SYNTHASE"/>
    <property type="match status" value="1"/>
</dbReference>
<evidence type="ECO:0000313" key="3">
    <source>
        <dbReference type="EMBL" id="HGT82187.1"/>
    </source>
</evidence>
<dbReference type="EC" id="2.5.1.46" evidence="3"/>
<dbReference type="GO" id="GO:0005737">
    <property type="term" value="C:cytoplasm"/>
    <property type="evidence" value="ECO:0007669"/>
    <property type="project" value="TreeGrafter"/>
</dbReference>
<dbReference type="SUPFAM" id="SSF52467">
    <property type="entry name" value="DHS-like NAD/FAD-binding domain"/>
    <property type="match status" value="1"/>
</dbReference>
<dbReference type="Pfam" id="PF01916">
    <property type="entry name" value="DS"/>
    <property type="match status" value="1"/>
</dbReference>
<organism evidence="3">
    <name type="scientific">Archaeoglobus fulgidus</name>
    <dbReference type="NCBI Taxonomy" id="2234"/>
    <lineage>
        <taxon>Archaea</taxon>
        <taxon>Methanobacteriati</taxon>
        <taxon>Methanobacteriota</taxon>
        <taxon>Archaeoglobi</taxon>
        <taxon>Archaeoglobales</taxon>
        <taxon>Archaeoglobaceae</taxon>
        <taxon>Archaeoglobus</taxon>
    </lineage>
</organism>
<evidence type="ECO:0000256" key="1">
    <source>
        <dbReference type="ARBA" id="ARBA00009892"/>
    </source>
</evidence>
<dbReference type="GO" id="GO:0034038">
    <property type="term" value="F:deoxyhypusine synthase activity"/>
    <property type="evidence" value="ECO:0007669"/>
    <property type="project" value="UniProtKB-EC"/>
</dbReference>
<comment type="caution">
    <text evidence="3">The sequence shown here is derived from an EMBL/GenBank/DDBJ whole genome shotgun (WGS) entry which is preliminary data.</text>
</comment>
<comment type="similarity">
    <text evidence="1">Belongs to the deoxyhypusine synthase family.</text>
</comment>
<dbReference type="InterPro" id="IPR036982">
    <property type="entry name" value="Deoxyhypusine_synthase_sf"/>
</dbReference>
<dbReference type="PANTHER" id="PTHR11703:SF2">
    <property type="entry name" value="DEOXYHYPUSINE SYNTHASE-LIKE PROTEIN"/>
    <property type="match status" value="1"/>
</dbReference>
<reference evidence="3" key="1">
    <citation type="journal article" date="2020" name="mSystems">
        <title>Genome- and Community-Level Interaction Insights into Carbon Utilization and Element Cycling Functions of Hydrothermarchaeota in Hydrothermal Sediment.</title>
        <authorList>
            <person name="Zhou Z."/>
            <person name="Liu Y."/>
            <person name="Xu W."/>
            <person name="Pan J."/>
            <person name="Luo Z.H."/>
            <person name="Li M."/>
        </authorList>
    </citation>
    <scope>NUCLEOTIDE SEQUENCE [LARGE SCALE GENOMIC DNA]</scope>
    <source>
        <strain evidence="3">SpSt-587</strain>
    </source>
</reference>
<dbReference type="Gene3D" id="3.40.910.10">
    <property type="entry name" value="Deoxyhypusine synthase"/>
    <property type="match status" value="1"/>
</dbReference>
<keyword evidence="2 3" id="KW-0808">Transferase</keyword>
<gene>
    <name evidence="3" type="ORF">ENT52_00415</name>
</gene>
<dbReference type="NCBIfam" id="TIGR00321">
    <property type="entry name" value="dhys"/>
    <property type="match status" value="1"/>
</dbReference>
<name>A0A7J3LZP0_ARCFL</name>